<evidence type="ECO:0000313" key="1">
    <source>
        <dbReference type="EMBL" id="MDM3953896.1"/>
    </source>
</evidence>
<evidence type="ECO:0000313" key="2">
    <source>
        <dbReference type="Proteomes" id="UP001165439"/>
    </source>
</evidence>
<dbReference type="GeneID" id="83680287"/>
<gene>
    <name evidence="1" type="ORF">LU674_016430</name>
</gene>
<dbReference type="AlphaFoldDB" id="A0AAW7HIN6"/>
<sequence length="115" mass="12843">MIPDKFKGLLGILKSKLDMGLSESTGMQRITSEEVKWSKGPSLSILPYGLELAGVTPSPMLSAEPKNKKNCFKFYCSEQHGFYKSDIYGVNSTAIETEIYQVEGQSTYSVRFDDE</sequence>
<dbReference type="Proteomes" id="UP001165439">
    <property type="component" value="Unassembled WGS sequence"/>
</dbReference>
<comment type="caution">
    <text evidence="1">The sequence shown here is derived from an EMBL/GenBank/DDBJ whole genome shotgun (WGS) entry which is preliminary data.</text>
</comment>
<protein>
    <submittedName>
        <fullName evidence="1">Uncharacterized protein</fullName>
    </submittedName>
</protein>
<organism evidence="1 2">
    <name type="scientific">Pseudomonas alloputida</name>
    <dbReference type="NCBI Taxonomy" id="1940621"/>
    <lineage>
        <taxon>Bacteria</taxon>
        <taxon>Pseudomonadati</taxon>
        <taxon>Pseudomonadota</taxon>
        <taxon>Gammaproteobacteria</taxon>
        <taxon>Pseudomonadales</taxon>
        <taxon>Pseudomonadaceae</taxon>
        <taxon>Pseudomonas</taxon>
    </lineage>
</organism>
<reference evidence="1" key="1">
    <citation type="submission" date="2023-06" db="EMBL/GenBank/DDBJ databases">
        <title>MBL-encoding genomic islands in Pseudomonas spp. in Poland.</title>
        <authorList>
            <person name="Urbanowicz P."/>
            <person name="Izdebski R."/>
            <person name="Biedrzycka M."/>
            <person name="Gniadkowski M."/>
        </authorList>
    </citation>
    <scope>NUCLEOTIDE SEQUENCE</scope>
    <source>
        <strain evidence="1">NMI5768_13</strain>
    </source>
</reference>
<accession>A0AAW7HIN6</accession>
<name>A0AAW7HIN6_9PSED</name>
<proteinExistence type="predicted"/>
<dbReference type="EMBL" id="JAJSRF020000001">
    <property type="protein sequence ID" value="MDM3953896.1"/>
    <property type="molecule type" value="Genomic_DNA"/>
</dbReference>
<dbReference type="RefSeq" id="WP_232857476.1">
    <property type="nucleotide sequence ID" value="NZ_CP128540.1"/>
</dbReference>